<organism evidence="4">
    <name type="scientific">marine metagenome</name>
    <dbReference type="NCBI Taxonomy" id="408172"/>
    <lineage>
        <taxon>unclassified sequences</taxon>
        <taxon>metagenomes</taxon>
        <taxon>ecological metagenomes</taxon>
    </lineage>
</organism>
<dbReference type="GO" id="GO:0006538">
    <property type="term" value="P:L-glutamate catabolic process"/>
    <property type="evidence" value="ECO:0007669"/>
    <property type="project" value="TreeGrafter"/>
</dbReference>
<sequence length="170" mass="19003">MQNSKEPSFRENVDKMFDRAAGTLELPLGLAEQIRTCNAVYQVKFGVKISGKYKVFSGWRAVHSEHRLPVKGGIRYADFANQEEVEALAALMSYKCAIVDVPYGGSKGALCLNPKDYTEEELEHITRRFTQELAKRSLISPGLNVPAPDMGTGGREMAWMADEYRQINPS</sequence>
<protein>
    <recommendedName>
        <fullName evidence="3">Glutamate/phenylalanine/leucine/valine/L-tryptophan dehydrogenase dimerisation domain-containing protein</fullName>
    </recommendedName>
</protein>
<feature type="domain" description="Glutamate/phenylalanine/leucine/valine/L-tryptophan dehydrogenase dimerisation" evidence="3">
    <location>
        <begin position="40"/>
        <end position="165"/>
    </location>
</feature>
<name>A0A383BNW5_9ZZZZ</name>
<comment type="similarity">
    <text evidence="1">Belongs to the Glu/Leu/Phe/Val dehydrogenases family.</text>
</comment>
<dbReference type="InterPro" id="IPR046346">
    <property type="entry name" value="Aminoacid_DH-like_N_sf"/>
</dbReference>
<gene>
    <name evidence="4" type="ORF">METZ01_LOCUS474413</name>
</gene>
<feature type="non-terminal residue" evidence="4">
    <location>
        <position position="170"/>
    </location>
</feature>
<keyword evidence="2" id="KW-0560">Oxidoreductase</keyword>
<evidence type="ECO:0000256" key="2">
    <source>
        <dbReference type="ARBA" id="ARBA00023002"/>
    </source>
</evidence>
<accession>A0A383BNW5</accession>
<dbReference type="Pfam" id="PF02812">
    <property type="entry name" value="ELFV_dehydrog_N"/>
    <property type="match status" value="1"/>
</dbReference>
<reference evidence="4" key="1">
    <citation type="submission" date="2018-05" db="EMBL/GenBank/DDBJ databases">
        <authorList>
            <person name="Lanie J.A."/>
            <person name="Ng W.-L."/>
            <person name="Kazmierczak K.M."/>
            <person name="Andrzejewski T.M."/>
            <person name="Davidsen T.M."/>
            <person name="Wayne K.J."/>
            <person name="Tettelin H."/>
            <person name="Glass J.I."/>
            <person name="Rusch D."/>
            <person name="Podicherti R."/>
            <person name="Tsui H.-C.T."/>
            <person name="Winkler M.E."/>
        </authorList>
    </citation>
    <scope>NUCLEOTIDE SEQUENCE</scope>
</reference>
<dbReference type="InterPro" id="IPR006097">
    <property type="entry name" value="Glu/Leu/Phe/Val/Trp_DH_dimer"/>
</dbReference>
<dbReference type="GO" id="GO:0005739">
    <property type="term" value="C:mitochondrion"/>
    <property type="evidence" value="ECO:0007669"/>
    <property type="project" value="TreeGrafter"/>
</dbReference>
<evidence type="ECO:0000259" key="3">
    <source>
        <dbReference type="Pfam" id="PF02812"/>
    </source>
</evidence>
<proteinExistence type="inferred from homology"/>
<evidence type="ECO:0000313" key="4">
    <source>
        <dbReference type="EMBL" id="SVE21559.1"/>
    </source>
</evidence>
<dbReference type="SUPFAM" id="SSF53223">
    <property type="entry name" value="Aminoacid dehydrogenase-like, N-terminal domain"/>
    <property type="match status" value="1"/>
</dbReference>
<dbReference type="Gene3D" id="3.40.50.10860">
    <property type="entry name" value="Leucine Dehydrogenase, chain A, domain 1"/>
    <property type="match status" value="1"/>
</dbReference>
<evidence type="ECO:0000256" key="1">
    <source>
        <dbReference type="ARBA" id="ARBA00006382"/>
    </source>
</evidence>
<dbReference type="PANTHER" id="PTHR11606">
    <property type="entry name" value="GLUTAMATE DEHYDROGENASE"/>
    <property type="match status" value="1"/>
</dbReference>
<dbReference type="EMBL" id="UINC01201973">
    <property type="protein sequence ID" value="SVE21559.1"/>
    <property type="molecule type" value="Genomic_DNA"/>
</dbReference>
<dbReference type="PANTHER" id="PTHR11606:SF13">
    <property type="entry name" value="GLUTAMATE DEHYDROGENASE 1, MITOCHONDRIAL"/>
    <property type="match status" value="1"/>
</dbReference>
<dbReference type="GO" id="GO:0004352">
    <property type="term" value="F:glutamate dehydrogenase (NAD+) activity"/>
    <property type="evidence" value="ECO:0007669"/>
    <property type="project" value="TreeGrafter"/>
</dbReference>
<dbReference type="AlphaFoldDB" id="A0A383BNW5"/>